<feature type="region of interest" description="Disordered" evidence="1">
    <location>
        <begin position="217"/>
        <end position="248"/>
    </location>
</feature>
<evidence type="ECO:0000256" key="1">
    <source>
        <dbReference type="SAM" id="MobiDB-lite"/>
    </source>
</evidence>
<dbReference type="GO" id="GO:0005506">
    <property type="term" value="F:iron ion binding"/>
    <property type="evidence" value="ECO:0007669"/>
    <property type="project" value="InterPro"/>
</dbReference>
<dbReference type="Gramene" id="OGLUM02G08930.2">
    <property type="protein sequence ID" value="OGLUM02G08930.2"/>
    <property type="gene ID" value="OGLUM02G08930"/>
</dbReference>
<dbReference type="STRING" id="40148.A0A0D9YPB8"/>
<dbReference type="SUPFAM" id="SSF48264">
    <property type="entry name" value="Cytochrome P450"/>
    <property type="match status" value="2"/>
</dbReference>
<dbReference type="GO" id="GO:0004497">
    <property type="term" value="F:monooxygenase activity"/>
    <property type="evidence" value="ECO:0007669"/>
    <property type="project" value="InterPro"/>
</dbReference>
<dbReference type="InterPro" id="IPR001128">
    <property type="entry name" value="Cyt_P450"/>
</dbReference>
<dbReference type="GO" id="GO:0020037">
    <property type="term" value="F:heme binding"/>
    <property type="evidence" value="ECO:0007669"/>
    <property type="project" value="InterPro"/>
</dbReference>
<accession>A0A0D9YPB8</accession>
<reference evidence="2" key="2">
    <citation type="submission" date="2018-05" db="EMBL/GenBank/DDBJ databases">
        <title>OgluRS3 (Oryza glumaepatula Reference Sequence Version 3).</title>
        <authorList>
            <person name="Zhang J."/>
            <person name="Kudrna D."/>
            <person name="Lee S."/>
            <person name="Talag J."/>
            <person name="Welchert J."/>
            <person name="Wing R.A."/>
        </authorList>
    </citation>
    <scope>NUCLEOTIDE SEQUENCE [LARGE SCALE GENOMIC DNA]</scope>
</reference>
<dbReference type="PANTHER" id="PTHR47954:SF1">
    <property type="entry name" value="OS02G0217300 PROTEIN"/>
    <property type="match status" value="1"/>
</dbReference>
<feature type="region of interest" description="Disordered" evidence="1">
    <location>
        <begin position="157"/>
        <end position="195"/>
    </location>
</feature>
<dbReference type="PANTHER" id="PTHR47954">
    <property type="entry name" value="OS09G0275400 PROTEIN-RELATED"/>
    <property type="match status" value="1"/>
</dbReference>
<dbReference type="Pfam" id="PF00067">
    <property type="entry name" value="p450"/>
    <property type="match status" value="2"/>
</dbReference>
<protein>
    <recommendedName>
        <fullName evidence="4">Cytochrome P450</fullName>
    </recommendedName>
</protein>
<proteinExistence type="predicted"/>
<dbReference type="Gene3D" id="1.10.630.10">
    <property type="entry name" value="Cytochrome P450"/>
    <property type="match status" value="2"/>
</dbReference>
<dbReference type="GO" id="GO:0016705">
    <property type="term" value="F:oxidoreductase activity, acting on paired donors, with incorporation or reduction of molecular oxygen"/>
    <property type="evidence" value="ECO:0007669"/>
    <property type="project" value="InterPro"/>
</dbReference>
<dbReference type="HOGENOM" id="CLU_536801_0_0_1"/>
<dbReference type="InterPro" id="IPR036396">
    <property type="entry name" value="Cyt_P450_sf"/>
</dbReference>
<evidence type="ECO:0000313" key="2">
    <source>
        <dbReference type="EnsemblPlants" id="OGLUM02G08930.2"/>
    </source>
</evidence>
<reference evidence="2" key="1">
    <citation type="submission" date="2015-04" db="UniProtKB">
        <authorList>
            <consortium name="EnsemblPlants"/>
        </authorList>
    </citation>
    <scope>IDENTIFICATION</scope>
</reference>
<sequence length="523" mass="57109">MDELLYQALLLAALAVAVLQIVKVSLIRAKQAAAGIPPPPPGPWRLPHAPPRREAAGLPHRVLRDLAAAHGPLMMLRLGETPLVVASSREVAREVLRTHDANFGTRPRLLAGEVVLYGCADILFSPSGEYWRKLRQLCAAETSRRLRVYASLSPRAARSSSRVLPPPPQSTAIRRRSRLLPHPPPPEPRSSPYAAAAAYSTAALAGSEVFPSHRRRRGFPIHRGQPWPESTSSPVAAGAESSPATTGAVVFPIRLSRKNRSFTPHPHPRPRRALLHNHVEPTSAAVDAVSTLSPLPQPRRTLEQVTVVDAAAFGGVHSDRQYNRGLELHNQLGLTLDSDAPYAEMCNFDFEILCKDPQFVPIDQIASRVDLIRAAGPLTLVDVSALFYDITISIASCASFGKKHRNVDEYLSAIKTGVSLASGFKIPDLFPSWRTMLATVTGMRRALEEVYGTVDSTLEDVIEERQGEKEDKTRPDMVDTKENLVDVLIGLHENGAHLSRDSIKAVIFDMFTAETGTLPSALN</sequence>
<name>A0A0D9YPB8_9ORYZ</name>
<evidence type="ECO:0000313" key="3">
    <source>
        <dbReference type="Proteomes" id="UP000026961"/>
    </source>
</evidence>
<dbReference type="Proteomes" id="UP000026961">
    <property type="component" value="Chromosome 2"/>
</dbReference>
<keyword evidence="3" id="KW-1185">Reference proteome</keyword>
<dbReference type="EnsemblPlants" id="OGLUM02G08930.2">
    <property type="protein sequence ID" value="OGLUM02G08930.2"/>
    <property type="gene ID" value="OGLUM02G08930"/>
</dbReference>
<organism evidence="2">
    <name type="scientific">Oryza glumipatula</name>
    <dbReference type="NCBI Taxonomy" id="40148"/>
    <lineage>
        <taxon>Eukaryota</taxon>
        <taxon>Viridiplantae</taxon>
        <taxon>Streptophyta</taxon>
        <taxon>Embryophyta</taxon>
        <taxon>Tracheophyta</taxon>
        <taxon>Spermatophyta</taxon>
        <taxon>Magnoliopsida</taxon>
        <taxon>Liliopsida</taxon>
        <taxon>Poales</taxon>
        <taxon>Poaceae</taxon>
        <taxon>BOP clade</taxon>
        <taxon>Oryzoideae</taxon>
        <taxon>Oryzeae</taxon>
        <taxon>Oryzinae</taxon>
        <taxon>Oryza</taxon>
    </lineage>
</organism>
<evidence type="ECO:0008006" key="4">
    <source>
        <dbReference type="Google" id="ProtNLM"/>
    </source>
</evidence>
<dbReference type="AlphaFoldDB" id="A0A0D9YPB8"/>
<dbReference type="eggNOG" id="KOG0156">
    <property type="taxonomic scope" value="Eukaryota"/>
</dbReference>